<dbReference type="GO" id="GO:0016705">
    <property type="term" value="F:oxidoreductase activity, acting on paired donors, with incorporation or reduction of molecular oxygen"/>
    <property type="evidence" value="ECO:0007669"/>
    <property type="project" value="InterPro"/>
</dbReference>
<protein>
    <recommendedName>
        <fullName evidence="12">Cytochrome P450</fullName>
    </recommendedName>
</protein>
<evidence type="ECO:0008006" key="12">
    <source>
        <dbReference type="Google" id="ProtNLM"/>
    </source>
</evidence>
<evidence type="ECO:0000256" key="4">
    <source>
        <dbReference type="ARBA" id="ARBA00023002"/>
    </source>
</evidence>
<evidence type="ECO:0000256" key="6">
    <source>
        <dbReference type="ARBA" id="ARBA00023033"/>
    </source>
</evidence>
<keyword evidence="5 7" id="KW-0408">Iron</keyword>
<dbReference type="InterPro" id="IPR050651">
    <property type="entry name" value="Plant_Cytochrome_P450_Monoox"/>
</dbReference>
<dbReference type="GO" id="GO:0004497">
    <property type="term" value="F:monooxygenase activity"/>
    <property type="evidence" value="ECO:0007669"/>
    <property type="project" value="UniProtKB-KW"/>
</dbReference>
<feature type="transmembrane region" description="Helical" evidence="9">
    <location>
        <begin position="219"/>
        <end position="238"/>
    </location>
</feature>
<dbReference type="Gene3D" id="1.10.630.10">
    <property type="entry name" value="Cytochrome P450"/>
    <property type="match status" value="1"/>
</dbReference>
<reference evidence="10" key="1">
    <citation type="submission" date="2023-10" db="EMBL/GenBank/DDBJ databases">
        <title>Chromosome-level genome of the transformable northern wattle, Acacia crassicarpa.</title>
        <authorList>
            <person name="Massaro I."/>
            <person name="Sinha N.R."/>
            <person name="Poethig S."/>
            <person name="Leichty A.R."/>
        </authorList>
    </citation>
    <scope>NUCLEOTIDE SEQUENCE</scope>
    <source>
        <strain evidence="10">Acra3RX</strain>
        <tissue evidence="10">Leaf</tissue>
    </source>
</reference>
<organism evidence="10 11">
    <name type="scientific">Acacia crassicarpa</name>
    <name type="common">northern wattle</name>
    <dbReference type="NCBI Taxonomy" id="499986"/>
    <lineage>
        <taxon>Eukaryota</taxon>
        <taxon>Viridiplantae</taxon>
        <taxon>Streptophyta</taxon>
        <taxon>Embryophyta</taxon>
        <taxon>Tracheophyta</taxon>
        <taxon>Spermatophyta</taxon>
        <taxon>Magnoliopsida</taxon>
        <taxon>eudicotyledons</taxon>
        <taxon>Gunneridae</taxon>
        <taxon>Pentapetalae</taxon>
        <taxon>rosids</taxon>
        <taxon>fabids</taxon>
        <taxon>Fabales</taxon>
        <taxon>Fabaceae</taxon>
        <taxon>Caesalpinioideae</taxon>
        <taxon>mimosoid clade</taxon>
        <taxon>Acacieae</taxon>
        <taxon>Acacia</taxon>
    </lineage>
</organism>
<keyword evidence="6 8" id="KW-0503">Monooxygenase</keyword>
<keyword evidence="9" id="KW-1133">Transmembrane helix</keyword>
<feature type="transmembrane region" description="Helical" evidence="9">
    <location>
        <begin position="6"/>
        <end position="26"/>
    </location>
</feature>
<comment type="caution">
    <text evidence="10">The sequence shown here is derived from an EMBL/GenBank/DDBJ whole genome shotgun (WGS) entry which is preliminary data.</text>
</comment>
<sequence length="515" mass="57759">MTLMLDYLDAAIAGLIALAFISYCLFRRRDRHRKPPEAAGGWPLIGHLPTLGASGQPHVTLGDLADKYGPIFGIRIGIHKAVVVSSWEVAKECFTTHDVIVSSRPKFTAAKIFGYDYASFGFCPYGSFWRGMRKITASELLSTHRLDMFRCIRDAEVHSSLIEIHKLWTNEREKESGTVSMEMKRWFGDTNLNVILRMIAGKRYSGEEMRRIRKAFREFLRLSGLFVLGDAIPLLGGLDIGGHVKEMIRAAKEMDMIMCQWLEENGQKRSSGVPKTEQHFIDVMLSILDRSDLAGHDADTVLKATCSTIMAGATDTTSVTMTWGLSLLLNHRDVLKKVQDELDEKVGKERLVNETDISKLEYLQAVTKETLRLYPAAPLSGPREFTEDCTLAGYRIEEGTRLILNLWKLQRDEGVWSEASEFKPERFLMRRHKGVDVKGQHFELIPFGAGRRACPGIMFALQMTHLALAGLLQAFDVTTPSDAAVDMSATFGLTQMKTAPLQVLLTPRLSPSLFL</sequence>
<evidence type="ECO:0000313" key="10">
    <source>
        <dbReference type="EMBL" id="KAK4276626.1"/>
    </source>
</evidence>
<dbReference type="SUPFAM" id="SSF48264">
    <property type="entry name" value="Cytochrome P450"/>
    <property type="match status" value="1"/>
</dbReference>
<proteinExistence type="inferred from homology"/>
<dbReference type="PRINTS" id="PR00385">
    <property type="entry name" value="P450"/>
</dbReference>
<comment type="similarity">
    <text evidence="1 8">Belongs to the cytochrome P450 family.</text>
</comment>
<keyword evidence="9" id="KW-0472">Membrane</keyword>
<evidence type="ECO:0000256" key="2">
    <source>
        <dbReference type="ARBA" id="ARBA00022617"/>
    </source>
</evidence>
<dbReference type="InterPro" id="IPR002401">
    <property type="entry name" value="Cyt_P450_E_grp-I"/>
</dbReference>
<dbReference type="Proteomes" id="UP001293593">
    <property type="component" value="Unassembled WGS sequence"/>
</dbReference>
<comment type="cofactor">
    <cofactor evidence="7">
        <name>heme</name>
        <dbReference type="ChEBI" id="CHEBI:30413"/>
    </cofactor>
</comment>
<evidence type="ECO:0000256" key="7">
    <source>
        <dbReference type="PIRSR" id="PIRSR602401-1"/>
    </source>
</evidence>
<evidence type="ECO:0000256" key="1">
    <source>
        <dbReference type="ARBA" id="ARBA00010617"/>
    </source>
</evidence>
<keyword evidence="4 8" id="KW-0560">Oxidoreductase</keyword>
<dbReference type="PROSITE" id="PS00086">
    <property type="entry name" value="CYTOCHROME_P450"/>
    <property type="match status" value="1"/>
</dbReference>
<accession>A0AAE1MV80</accession>
<dbReference type="GO" id="GO:0005506">
    <property type="term" value="F:iron ion binding"/>
    <property type="evidence" value="ECO:0007669"/>
    <property type="project" value="InterPro"/>
</dbReference>
<dbReference type="InterPro" id="IPR017972">
    <property type="entry name" value="Cyt_P450_CS"/>
</dbReference>
<evidence type="ECO:0000256" key="8">
    <source>
        <dbReference type="RuleBase" id="RU000461"/>
    </source>
</evidence>
<keyword evidence="3 7" id="KW-0479">Metal-binding</keyword>
<dbReference type="PRINTS" id="PR00463">
    <property type="entry name" value="EP450I"/>
</dbReference>
<dbReference type="CDD" id="cd20654">
    <property type="entry name" value="CYP82"/>
    <property type="match status" value="1"/>
</dbReference>
<dbReference type="PANTHER" id="PTHR47947:SF39">
    <property type="entry name" value="CYTOCHROME P450"/>
    <property type="match status" value="1"/>
</dbReference>
<dbReference type="AlphaFoldDB" id="A0AAE1MV80"/>
<dbReference type="Pfam" id="PF00067">
    <property type="entry name" value="p450"/>
    <property type="match status" value="1"/>
</dbReference>
<keyword evidence="2 7" id="KW-0349">Heme</keyword>
<dbReference type="GO" id="GO:0020037">
    <property type="term" value="F:heme binding"/>
    <property type="evidence" value="ECO:0007669"/>
    <property type="project" value="InterPro"/>
</dbReference>
<keyword evidence="11" id="KW-1185">Reference proteome</keyword>
<dbReference type="EMBL" id="JAWXYG010000003">
    <property type="protein sequence ID" value="KAK4276626.1"/>
    <property type="molecule type" value="Genomic_DNA"/>
</dbReference>
<name>A0AAE1MV80_9FABA</name>
<evidence type="ECO:0000256" key="5">
    <source>
        <dbReference type="ARBA" id="ARBA00023004"/>
    </source>
</evidence>
<evidence type="ECO:0000256" key="9">
    <source>
        <dbReference type="SAM" id="Phobius"/>
    </source>
</evidence>
<evidence type="ECO:0000313" key="11">
    <source>
        <dbReference type="Proteomes" id="UP001293593"/>
    </source>
</evidence>
<feature type="binding site" description="axial binding residue" evidence="7">
    <location>
        <position position="454"/>
    </location>
    <ligand>
        <name>heme</name>
        <dbReference type="ChEBI" id="CHEBI:30413"/>
    </ligand>
    <ligandPart>
        <name>Fe</name>
        <dbReference type="ChEBI" id="CHEBI:18248"/>
    </ligandPart>
</feature>
<dbReference type="InterPro" id="IPR001128">
    <property type="entry name" value="Cyt_P450"/>
</dbReference>
<dbReference type="PANTHER" id="PTHR47947">
    <property type="entry name" value="CYTOCHROME P450 82C3-RELATED"/>
    <property type="match status" value="1"/>
</dbReference>
<gene>
    <name evidence="10" type="ORF">QN277_014754</name>
</gene>
<keyword evidence="9" id="KW-0812">Transmembrane</keyword>
<dbReference type="InterPro" id="IPR036396">
    <property type="entry name" value="Cyt_P450_sf"/>
</dbReference>
<dbReference type="FunFam" id="1.10.630.10:FF:000026">
    <property type="entry name" value="Cytochrome P450 82C4"/>
    <property type="match status" value="1"/>
</dbReference>
<evidence type="ECO:0000256" key="3">
    <source>
        <dbReference type="ARBA" id="ARBA00022723"/>
    </source>
</evidence>